<sequence>MNTKLLSALTATAAATALLGASAPAQAFSFGTNGITFGQNQDVQFNFKESHGAFTSSLGIYEVNGFALSKVADLFSETKSSDDGSVNEWKGTLGNTVLGSGSSVFTFLANKVYTLGLSSDNGMVYSTSGLNLNVAYTGSQQAVFGASSSLWNALGKETTSAFQAAGSYTEGIGSLFNGGTLISFDDRGGGNDTDFQDFTVSAEAVPEPMTMTGLALGFGGLIAARRRRASKTVS</sequence>
<evidence type="ECO:0000313" key="2">
    <source>
        <dbReference type="EMBL" id="MEK0183496.1"/>
    </source>
</evidence>
<accession>A0ABU8YGL0</accession>
<comment type="caution">
    <text evidence="2">The sequence shown here is derived from an EMBL/GenBank/DDBJ whole genome shotgun (WGS) entry which is preliminary data.</text>
</comment>
<dbReference type="RefSeq" id="WP_340519562.1">
    <property type="nucleotide sequence ID" value="NZ_JBBLXS010000009.1"/>
</dbReference>
<gene>
    <name evidence="2" type="ORF">WMG39_01390</name>
</gene>
<evidence type="ECO:0000313" key="3">
    <source>
        <dbReference type="Proteomes" id="UP001384579"/>
    </source>
</evidence>
<keyword evidence="1" id="KW-0732">Signal</keyword>
<protein>
    <submittedName>
        <fullName evidence="2">PEP-CTERM sorting domain-containing protein</fullName>
    </submittedName>
</protein>
<reference evidence="2 3" key="1">
    <citation type="journal article" date="2020" name="Harmful Algae">
        <title>Molecular and morphological characterization of a novel dihydroanatoxin-a producing Microcoleus species (cyanobacteria) from the Russian River, California, USA.</title>
        <authorList>
            <person name="Conklin K.Y."/>
            <person name="Stancheva R."/>
            <person name="Otten T.G."/>
            <person name="Fadness R."/>
            <person name="Boyer G.L."/>
            <person name="Read B."/>
            <person name="Zhang X."/>
            <person name="Sheath R.G."/>
        </authorList>
    </citation>
    <scope>NUCLEOTIDE SEQUENCE [LARGE SCALE GENOMIC DNA]</scope>
    <source>
        <strain evidence="2 3">PTRS2</strain>
    </source>
</reference>
<proteinExistence type="predicted"/>
<dbReference type="NCBIfam" id="TIGR02595">
    <property type="entry name" value="PEP_CTERM"/>
    <property type="match status" value="1"/>
</dbReference>
<feature type="chain" id="PRO_5045058744" evidence="1">
    <location>
        <begin position="28"/>
        <end position="234"/>
    </location>
</feature>
<name>A0ABU8YGL0_9CYAN</name>
<dbReference type="Proteomes" id="UP001384579">
    <property type="component" value="Unassembled WGS sequence"/>
</dbReference>
<evidence type="ECO:0000256" key="1">
    <source>
        <dbReference type="SAM" id="SignalP"/>
    </source>
</evidence>
<organism evidence="2 3">
    <name type="scientific">Microcoleus anatoxicus PTRS2</name>
    <dbReference type="NCBI Taxonomy" id="2705321"/>
    <lineage>
        <taxon>Bacteria</taxon>
        <taxon>Bacillati</taxon>
        <taxon>Cyanobacteriota</taxon>
        <taxon>Cyanophyceae</taxon>
        <taxon>Oscillatoriophycideae</taxon>
        <taxon>Oscillatoriales</taxon>
        <taxon>Microcoleaceae</taxon>
        <taxon>Microcoleus</taxon>
        <taxon>Microcoleus anatoxicus</taxon>
    </lineage>
</organism>
<dbReference type="InterPro" id="IPR013424">
    <property type="entry name" value="Ice-binding_C"/>
</dbReference>
<feature type="signal peptide" evidence="1">
    <location>
        <begin position="1"/>
        <end position="27"/>
    </location>
</feature>
<keyword evidence="3" id="KW-1185">Reference proteome</keyword>
<dbReference type="EMBL" id="JBBLXS010000009">
    <property type="protein sequence ID" value="MEK0183496.1"/>
    <property type="molecule type" value="Genomic_DNA"/>
</dbReference>